<name>A0ABP1QVI0_9HEXA</name>
<dbReference type="EMBL" id="CAXLJM020000048">
    <property type="protein sequence ID" value="CAL8112423.1"/>
    <property type="molecule type" value="Genomic_DNA"/>
</dbReference>
<feature type="region of interest" description="Disordered" evidence="1">
    <location>
        <begin position="1"/>
        <end position="28"/>
    </location>
</feature>
<evidence type="ECO:0000256" key="1">
    <source>
        <dbReference type="SAM" id="MobiDB-lite"/>
    </source>
</evidence>
<evidence type="ECO:0000259" key="2">
    <source>
        <dbReference type="Pfam" id="PF00646"/>
    </source>
</evidence>
<sequence length="476" mass="54887">MNESKKMAYGEPTPSTSSSTSGSGAAGCDWTSLPPELQELILDYVEQKQKLLNLRLVNSNWKRVADTILERRTLSLWNSWDPSEPNDTEEKAECIYIRRLVYSEIKQEHRWNLAITSGAIRLRPIWTLWEHLSEDIVPSPKWDHYLPSTHNPKLGTPFPTNSLRVRFNNNIWPHNFPLKLRVQLFQAFVLEHSSSFFYLSSLLITNIQLNFSELTTILGQLGNLKALTLEEIQLDLEPRELEQGILPPLSKLTHLRVTSTTSNNASHLFVNAYCGQLISFETNSWIPMFNKPYQHLERLKLIADFKPENQFFRSSGPEEESYFPVLNSLSVIIHEEKQRFDWEELNRSIDVFPKTLTNLQLNIWMKGKNGEEEIESLASTGVTFPYLTELGISLPATFQHAECLRRVILPKFPELKCIYFIETDCVLLEGVELEEDEDSVEARVKAALEEMDKVKEMVYGPEFVPRVCPKLETIDV</sequence>
<feature type="domain" description="F-box" evidence="2">
    <location>
        <begin position="30"/>
        <end position="67"/>
    </location>
</feature>
<evidence type="ECO:0000313" key="3">
    <source>
        <dbReference type="EMBL" id="CAL8112423.1"/>
    </source>
</evidence>
<dbReference type="Pfam" id="PF00646">
    <property type="entry name" value="F-box"/>
    <property type="match status" value="1"/>
</dbReference>
<dbReference type="InterPro" id="IPR001810">
    <property type="entry name" value="F-box_dom"/>
</dbReference>
<organism evidence="3 4">
    <name type="scientific">Orchesella dallaii</name>
    <dbReference type="NCBI Taxonomy" id="48710"/>
    <lineage>
        <taxon>Eukaryota</taxon>
        <taxon>Metazoa</taxon>
        <taxon>Ecdysozoa</taxon>
        <taxon>Arthropoda</taxon>
        <taxon>Hexapoda</taxon>
        <taxon>Collembola</taxon>
        <taxon>Entomobryomorpha</taxon>
        <taxon>Entomobryoidea</taxon>
        <taxon>Orchesellidae</taxon>
        <taxon>Orchesellinae</taxon>
        <taxon>Orchesella</taxon>
    </lineage>
</organism>
<reference evidence="3 4" key="1">
    <citation type="submission" date="2024-08" db="EMBL/GenBank/DDBJ databases">
        <authorList>
            <person name="Cucini C."/>
            <person name="Frati F."/>
        </authorList>
    </citation>
    <scope>NUCLEOTIDE SEQUENCE [LARGE SCALE GENOMIC DNA]</scope>
</reference>
<keyword evidence="4" id="KW-1185">Reference proteome</keyword>
<evidence type="ECO:0000313" key="4">
    <source>
        <dbReference type="Proteomes" id="UP001642540"/>
    </source>
</evidence>
<dbReference type="SUPFAM" id="SSF81383">
    <property type="entry name" value="F-box domain"/>
    <property type="match status" value="1"/>
</dbReference>
<accession>A0ABP1QVI0</accession>
<comment type="caution">
    <text evidence="3">The sequence shown here is derived from an EMBL/GenBank/DDBJ whole genome shotgun (WGS) entry which is preliminary data.</text>
</comment>
<dbReference type="InterPro" id="IPR036047">
    <property type="entry name" value="F-box-like_dom_sf"/>
</dbReference>
<proteinExistence type="predicted"/>
<dbReference type="PROSITE" id="PS51257">
    <property type="entry name" value="PROKAR_LIPOPROTEIN"/>
    <property type="match status" value="1"/>
</dbReference>
<dbReference type="Proteomes" id="UP001642540">
    <property type="component" value="Unassembled WGS sequence"/>
</dbReference>
<feature type="compositionally biased region" description="Low complexity" evidence="1">
    <location>
        <begin position="12"/>
        <end position="27"/>
    </location>
</feature>
<protein>
    <recommendedName>
        <fullName evidence="2">F-box domain-containing protein</fullName>
    </recommendedName>
</protein>
<gene>
    <name evidence="3" type="ORF">ODALV1_LOCUS15640</name>
</gene>